<dbReference type="AlphaFoldDB" id="F0BA08"/>
<evidence type="ECO:0000313" key="2">
    <source>
        <dbReference type="EMBL" id="EGD10857.1"/>
    </source>
</evidence>
<proteinExistence type="predicted"/>
<dbReference type="Proteomes" id="UP000003299">
    <property type="component" value="Unassembled WGS sequence"/>
</dbReference>
<evidence type="ECO:0000256" key="1">
    <source>
        <dbReference type="SAM" id="MobiDB-lite"/>
    </source>
</evidence>
<dbReference type="EMBL" id="AEQV01000019">
    <property type="protein sequence ID" value="EGD10857.1"/>
    <property type="molecule type" value="Genomic_DNA"/>
</dbReference>
<protein>
    <submittedName>
        <fullName evidence="2">Uncharacterized protein</fullName>
    </submittedName>
</protein>
<name>F0BA08_9XANT</name>
<organism evidence="2 3">
    <name type="scientific">Xanthomonas vesicatoria ATCC 35937</name>
    <dbReference type="NCBI Taxonomy" id="925775"/>
    <lineage>
        <taxon>Bacteria</taxon>
        <taxon>Pseudomonadati</taxon>
        <taxon>Pseudomonadota</taxon>
        <taxon>Gammaproteobacteria</taxon>
        <taxon>Lysobacterales</taxon>
        <taxon>Lysobacteraceae</taxon>
        <taxon>Xanthomonas</taxon>
    </lineage>
</organism>
<accession>F0BA08</accession>
<comment type="caution">
    <text evidence="2">The sequence shown here is derived from an EMBL/GenBank/DDBJ whole genome shotgun (WGS) entry which is preliminary data.</text>
</comment>
<sequence length="109" mass="11372">MPDRSLALPLTRVAPEQHLAAQIRGLDPDSITVDFPGADAGRPAGQRRHRAPPPAPGCAQRRRGGHNVAIALGAAAAGRVGDVDLLQIDTVSRRAGQRLHRARPGSGGK</sequence>
<feature type="region of interest" description="Disordered" evidence="1">
    <location>
        <begin position="36"/>
        <end position="62"/>
    </location>
</feature>
<evidence type="ECO:0000313" key="3">
    <source>
        <dbReference type="Proteomes" id="UP000003299"/>
    </source>
</evidence>
<reference evidence="2 3" key="1">
    <citation type="journal article" date="2011" name="BMC Genomics">
        <title>Comparative genomics reveals diversity among xanthomonads infecting tomato and pepper.</title>
        <authorList>
            <person name="Potnis N."/>
            <person name="Krasileva K."/>
            <person name="Chow V."/>
            <person name="Almeida N.F."/>
            <person name="Patil P.B."/>
            <person name="Ryan R.P."/>
            <person name="Sharlach M."/>
            <person name="Behlau F."/>
            <person name="Dow J.M."/>
            <person name="Momol M.T."/>
            <person name="White F.F."/>
            <person name="Preston J.F."/>
            <person name="Vinatzer B.A."/>
            <person name="Koebnik R."/>
            <person name="Setubal J.C."/>
            <person name="Norman D.J."/>
            <person name="Staskawicz B.J."/>
            <person name="Jones J.B."/>
        </authorList>
    </citation>
    <scope>NUCLEOTIDE SEQUENCE [LARGE SCALE GENOMIC DNA]</scope>
    <source>
        <strain evidence="2 3">ATCC 35937</strain>
    </source>
</reference>
<gene>
    <name evidence="2" type="ORF">XVE_0912</name>
</gene>